<evidence type="ECO:0000256" key="4">
    <source>
        <dbReference type="ARBA" id="ARBA00022989"/>
    </source>
</evidence>
<dbReference type="AlphaFoldDB" id="A0A167WS87"/>
<dbReference type="EMBL" id="LVJE01000016">
    <property type="protein sequence ID" value="OAB27696.1"/>
    <property type="molecule type" value="Genomic_DNA"/>
</dbReference>
<organism evidence="7 8">
    <name type="scientific">Flavobacterium fryxellicola</name>
    <dbReference type="NCBI Taxonomy" id="249352"/>
    <lineage>
        <taxon>Bacteria</taxon>
        <taxon>Pseudomonadati</taxon>
        <taxon>Bacteroidota</taxon>
        <taxon>Flavobacteriia</taxon>
        <taxon>Flavobacteriales</taxon>
        <taxon>Flavobacteriaceae</taxon>
        <taxon>Flavobacterium</taxon>
    </lineage>
</organism>
<evidence type="ECO:0000256" key="5">
    <source>
        <dbReference type="ARBA" id="ARBA00023136"/>
    </source>
</evidence>
<feature type="transmembrane region" description="Helical" evidence="6">
    <location>
        <begin position="40"/>
        <end position="62"/>
    </location>
</feature>
<gene>
    <name evidence="7" type="ORF">FBFR_11015</name>
</gene>
<evidence type="ECO:0000313" key="8">
    <source>
        <dbReference type="Proteomes" id="UP000077164"/>
    </source>
</evidence>
<dbReference type="OrthoDB" id="9342487at2"/>
<comment type="subcellular location">
    <subcellularLocation>
        <location evidence="1">Cell membrane</location>
        <topology evidence="1">Multi-pass membrane protein</topology>
    </subcellularLocation>
</comment>
<feature type="transmembrane region" description="Helical" evidence="6">
    <location>
        <begin position="111"/>
        <end position="130"/>
    </location>
</feature>
<evidence type="ECO:0000256" key="2">
    <source>
        <dbReference type="ARBA" id="ARBA00022475"/>
    </source>
</evidence>
<keyword evidence="5 6" id="KW-0472">Membrane</keyword>
<dbReference type="GO" id="GO:0005886">
    <property type="term" value="C:plasma membrane"/>
    <property type="evidence" value="ECO:0007669"/>
    <property type="project" value="UniProtKB-SubCell"/>
</dbReference>
<sequence length="217" mass="24724">MKALKNIFVGFLVSFIGSIPLGYLNVIGFEIYVKLGISSLFLFLVGVIFVEMFVIYLTLLFARQLVSNQKLMKIIDFFAIFFLLILGYSFFESANQPIEQQGVVEKYATYSPFLIGVFLSAINFLQIPFWTGWNLYLMNGNYISIANKHKVYYIAGTLVGTFMGMLCLVLILNTLAQNTSSFSKYVIPVVIPLFFVVLAVVQMVKVYKKYYQNKTES</sequence>
<keyword evidence="4 6" id="KW-1133">Transmembrane helix</keyword>
<dbReference type="InterPro" id="IPR001123">
    <property type="entry name" value="LeuE-type"/>
</dbReference>
<keyword evidence="2" id="KW-1003">Cell membrane</keyword>
<proteinExistence type="predicted"/>
<feature type="transmembrane region" description="Helical" evidence="6">
    <location>
        <begin position="74"/>
        <end position="91"/>
    </location>
</feature>
<evidence type="ECO:0008006" key="9">
    <source>
        <dbReference type="Google" id="ProtNLM"/>
    </source>
</evidence>
<feature type="transmembrane region" description="Helical" evidence="6">
    <location>
        <begin position="151"/>
        <end position="173"/>
    </location>
</feature>
<evidence type="ECO:0000256" key="6">
    <source>
        <dbReference type="SAM" id="Phobius"/>
    </source>
</evidence>
<evidence type="ECO:0000313" key="7">
    <source>
        <dbReference type="EMBL" id="OAB27696.1"/>
    </source>
</evidence>
<name>A0A167WS87_9FLAO</name>
<reference evidence="7 8" key="1">
    <citation type="submission" date="2016-03" db="EMBL/GenBank/DDBJ databases">
        <title>Draft genome sequence of Flavobacterium fryxellicola DSM 16209.</title>
        <authorList>
            <person name="Shin S.-K."/>
            <person name="Yi H."/>
        </authorList>
    </citation>
    <scope>NUCLEOTIDE SEQUENCE [LARGE SCALE GENOMIC DNA]</scope>
    <source>
        <strain evidence="7 8">DSM 16209</strain>
    </source>
</reference>
<keyword evidence="3 6" id="KW-0812">Transmembrane</keyword>
<dbReference type="Proteomes" id="UP000077164">
    <property type="component" value="Unassembled WGS sequence"/>
</dbReference>
<feature type="transmembrane region" description="Helical" evidence="6">
    <location>
        <begin position="185"/>
        <end position="204"/>
    </location>
</feature>
<feature type="transmembrane region" description="Helical" evidence="6">
    <location>
        <begin position="7"/>
        <end position="28"/>
    </location>
</feature>
<evidence type="ECO:0000256" key="3">
    <source>
        <dbReference type="ARBA" id="ARBA00022692"/>
    </source>
</evidence>
<evidence type="ECO:0000256" key="1">
    <source>
        <dbReference type="ARBA" id="ARBA00004651"/>
    </source>
</evidence>
<dbReference type="STRING" id="249352.SAMN05444395_105179"/>
<dbReference type="Pfam" id="PF01810">
    <property type="entry name" value="LysE"/>
    <property type="match status" value="1"/>
</dbReference>
<dbReference type="RefSeq" id="WP_066081165.1">
    <property type="nucleotide sequence ID" value="NZ_FRDK01000005.1"/>
</dbReference>
<accession>A0A167WS87</accession>
<comment type="caution">
    <text evidence="7">The sequence shown here is derived from an EMBL/GenBank/DDBJ whole genome shotgun (WGS) entry which is preliminary data.</text>
</comment>
<protein>
    <recommendedName>
        <fullName evidence="9">Lysine transporter LysE</fullName>
    </recommendedName>
</protein>
<keyword evidence="8" id="KW-1185">Reference proteome</keyword>
<dbReference type="GO" id="GO:0006865">
    <property type="term" value="P:amino acid transport"/>
    <property type="evidence" value="ECO:0007669"/>
    <property type="project" value="InterPro"/>
</dbReference>